<dbReference type="Proteomes" id="UP000198323">
    <property type="component" value="Unassembled WGS sequence"/>
</dbReference>
<dbReference type="GO" id="GO:0005634">
    <property type="term" value="C:nucleus"/>
    <property type="evidence" value="ECO:0007669"/>
    <property type="project" value="UniProtKB-SubCell"/>
</dbReference>
<evidence type="ECO:0000256" key="3">
    <source>
        <dbReference type="SAM" id="MobiDB-lite"/>
    </source>
</evidence>
<keyword evidence="2" id="KW-0539">Nucleus</keyword>
<feature type="region of interest" description="Disordered" evidence="3">
    <location>
        <begin position="120"/>
        <end position="139"/>
    </location>
</feature>
<dbReference type="GO" id="GO:0000398">
    <property type="term" value="P:mRNA splicing, via spliceosome"/>
    <property type="evidence" value="ECO:0007669"/>
    <property type="project" value="InterPro"/>
</dbReference>
<organism evidence="4 5">
    <name type="scientific">Callipepla squamata</name>
    <name type="common">Scaled quail</name>
    <dbReference type="NCBI Taxonomy" id="9009"/>
    <lineage>
        <taxon>Eukaryota</taxon>
        <taxon>Metazoa</taxon>
        <taxon>Chordata</taxon>
        <taxon>Craniata</taxon>
        <taxon>Vertebrata</taxon>
        <taxon>Euteleostomi</taxon>
        <taxon>Archelosauria</taxon>
        <taxon>Archosauria</taxon>
        <taxon>Dinosauria</taxon>
        <taxon>Saurischia</taxon>
        <taxon>Theropoda</taxon>
        <taxon>Coelurosauria</taxon>
        <taxon>Aves</taxon>
        <taxon>Neognathae</taxon>
        <taxon>Galloanserae</taxon>
        <taxon>Galliformes</taxon>
        <taxon>Odontophoridae</taxon>
        <taxon>Callipepla</taxon>
    </lineage>
</organism>
<dbReference type="STRING" id="9009.A0A226MI21"/>
<feature type="compositionally biased region" description="Basic residues" evidence="3">
    <location>
        <begin position="1"/>
        <end position="16"/>
    </location>
</feature>
<feature type="compositionally biased region" description="Basic and acidic residues" evidence="3">
    <location>
        <begin position="121"/>
        <end position="137"/>
    </location>
</feature>
<feature type="region of interest" description="Disordered" evidence="3">
    <location>
        <begin position="155"/>
        <end position="186"/>
    </location>
</feature>
<evidence type="ECO:0000313" key="5">
    <source>
        <dbReference type="Proteomes" id="UP000198323"/>
    </source>
</evidence>
<proteinExistence type="predicted"/>
<evidence type="ECO:0000256" key="2">
    <source>
        <dbReference type="ARBA" id="ARBA00023242"/>
    </source>
</evidence>
<comment type="caution">
    <text evidence="4">The sequence shown here is derived from an EMBL/GenBank/DDBJ whole genome shotgun (WGS) entry which is preliminary data.</text>
</comment>
<feature type="compositionally biased region" description="Low complexity" evidence="3">
    <location>
        <begin position="61"/>
        <end position="73"/>
    </location>
</feature>
<dbReference type="PANTHER" id="PTHR12214:SF4">
    <property type="entry name" value="INTRON LARGE COMPLEX COMPONENT GCFC2"/>
    <property type="match status" value="1"/>
</dbReference>
<dbReference type="PANTHER" id="PTHR12214">
    <property type="entry name" value="GC-RICH SEQUENCE DNA-BINDING FACTOR"/>
    <property type="match status" value="1"/>
</dbReference>
<feature type="compositionally biased region" description="Basic residues" evidence="3">
    <location>
        <begin position="401"/>
        <end position="415"/>
    </location>
</feature>
<evidence type="ECO:0008006" key="6">
    <source>
        <dbReference type="Google" id="ProtNLM"/>
    </source>
</evidence>
<protein>
    <recommendedName>
        <fullName evidence="6">GC-rich sequence DNA-binding factor 2</fullName>
    </recommendedName>
</protein>
<feature type="region of interest" description="Disordered" evidence="3">
    <location>
        <begin position="395"/>
        <end position="439"/>
    </location>
</feature>
<evidence type="ECO:0000313" key="4">
    <source>
        <dbReference type="EMBL" id="OXB54828.1"/>
    </source>
</evidence>
<comment type="subcellular location">
    <subcellularLocation>
        <location evidence="1">Nucleus</location>
    </subcellularLocation>
</comment>
<dbReference type="EMBL" id="MCFN01000849">
    <property type="protein sequence ID" value="OXB54828.1"/>
    <property type="molecule type" value="Genomic_DNA"/>
</dbReference>
<name>A0A226MI21_CALSU</name>
<reference evidence="4 5" key="1">
    <citation type="submission" date="2016-07" db="EMBL/GenBank/DDBJ databases">
        <title>Disparate Historic Effective Population Sizes Predicted by Modern Levels of Genome Diversity for the Scaled Quail (Callipepla squamata) and the Northern Bobwhite (Colinus virginianus): Inferences from First and Second Generation Draft Genome Assemblies for Sympatric New World Quail.</title>
        <authorList>
            <person name="Oldeschulte D.L."/>
            <person name="Halley Y.A."/>
            <person name="Bhattarai E.K."/>
            <person name="Brashear W.A."/>
            <person name="Hill J."/>
            <person name="Metz R.P."/>
            <person name="Johnson C.D."/>
            <person name="Rollins D."/>
            <person name="Peterson M.J."/>
            <person name="Bickhart D.M."/>
            <person name="Decker J.E."/>
            <person name="Seabury C.M."/>
        </authorList>
    </citation>
    <scope>NUCLEOTIDE SEQUENCE [LARGE SCALE GENOMIC DNA]</scope>
    <source>
        <strain evidence="4 5">Texas</strain>
        <tissue evidence="4">Leg muscle</tissue>
    </source>
</reference>
<evidence type="ECO:0000256" key="1">
    <source>
        <dbReference type="ARBA" id="ARBA00004123"/>
    </source>
</evidence>
<dbReference type="OrthoDB" id="9216003at2759"/>
<dbReference type="GO" id="GO:0003677">
    <property type="term" value="F:DNA binding"/>
    <property type="evidence" value="ECO:0007669"/>
    <property type="project" value="InterPro"/>
</dbReference>
<sequence length="439" mass="49728">MFRRPPRNFRGRRRRAASSGSSSGGEERDEERGVGSAPLPGPGPGPDGGAESEESERDRGGAASSSEGARAAAEPPPPPEEPARGGRAPLSFGSDEEEREGDKELFKIKKPSFNEVTFRIQKKENPLSAEREADESKSCVAAAWRKRHLARSRADYLPLDVSRDGQRPRRRGSSDSESEDESDMNHLHFVPEMRTLRHRMAEHTVPVGDESTEDEAETKWEEQQIRKAVKLSQEIYSDASQSESQPVKLAFDPCVSLPPVNLETVKKRLIERIASLQDVHRAHLREHEKYMEDMENSKLTVQELEKSSDAAMNYKFYRTMKTYVENLVNCFNEKLAYIDELEFAVHALLQQRAMSVLKRRQEELKTESAYMQHLATGNDKPTDDGLESDEKMKLLETCGHQRARRRQRERSHKAGHHEGMSSDDELTVAELSEFQKSKA</sequence>
<feature type="region of interest" description="Disordered" evidence="3">
    <location>
        <begin position="1"/>
        <end position="114"/>
    </location>
</feature>
<gene>
    <name evidence="4" type="ORF">ASZ78_003121</name>
</gene>
<dbReference type="InterPro" id="IPR012890">
    <property type="entry name" value="GCFC2-like"/>
</dbReference>
<dbReference type="AlphaFoldDB" id="A0A226MI21"/>
<accession>A0A226MI21</accession>
<keyword evidence="5" id="KW-1185">Reference proteome</keyword>